<dbReference type="SUPFAM" id="SSF46955">
    <property type="entry name" value="Putative DNA-binding domain"/>
    <property type="match status" value="1"/>
</dbReference>
<dbReference type="InterPro" id="IPR050390">
    <property type="entry name" value="C5-Methyltransferase"/>
</dbReference>
<organism evidence="9 10">
    <name type="scientific">Flavobacterium degerlachei</name>
    <dbReference type="NCBI Taxonomy" id="229203"/>
    <lineage>
        <taxon>Bacteria</taxon>
        <taxon>Pseudomonadati</taxon>
        <taxon>Bacteroidota</taxon>
        <taxon>Flavobacteriia</taxon>
        <taxon>Flavobacteriales</taxon>
        <taxon>Flavobacteriaceae</taxon>
        <taxon>Flavobacterium</taxon>
    </lineage>
</organism>
<dbReference type="GO" id="GO:0003886">
    <property type="term" value="F:DNA (cytosine-5-)-methyltransferase activity"/>
    <property type="evidence" value="ECO:0007669"/>
    <property type="project" value="UniProtKB-EC"/>
</dbReference>
<keyword evidence="10" id="KW-1185">Reference proteome</keyword>
<dbReference type="Proteomes" id="UP000198569">
    <property type="component" value="Unassembled WGS sequence"/>
</dbReference>
<comment type="similarity">
    <text evidence="6 7">Belongs to the class I-like SAM-binding methyltransferase superfamily. C5-methyltransferase family.</text>
</comment>
<sequence length="425" mass="48592">MKNTFNIHEVSNLLDVSIPKLLLWEKKNKLVPTEKDTNGINIYLKNQLVDFPIAKDVFESKWDEEIKIKPLGSYNSIELFAGAGGMALGFEKAGIHHVLLNEIDKFSCSTLRKNRPEWNVIEDDIKNLDFKKYANKVEIVTGGFPCQSFSAAGKKLGFEDTRGTLFFEFARCIKEVQPKIFVGENVKGLFHHDKGRTLQVIKDTIHELGYTLIEPRVLKAMYYKVPQKRERLFLIGIRNDLAEKNNDFKFPAPYKKVLTLTDAFKKGDLFDNDVPESIGDMYPARKKEILDFVPQGGYWKDLPDDLQREFMQRSYFLGGGKTGLARRLSMTAPSLTLVCSPSMKQTERCHPLETRPLTIRESARIQTFPDEWEFVGPKSQAYKQIGNAVPVNLAWSVARSIIDYLNKINVDNRKNTKTILQSESV</sequence>
<protein>
    <recommendedName>
        <fullName evidence="8">Cytosine-specific methyltransferase</fullName>
        <ecNumber evidence="8">2.1.1.37</ecNumber>
    </recommendedName>
</protein>
<dbReference type="Gene3D" id="3.40.50.150">
    <property type="entry name" value="Vaccinia Virus protein VP39"/>
    <property type="match status" value="1"/>
</dbReference>
<dbReference type="PROSITE" id="PS51679">
    <property type="entry name" value="SAM_MT_C5"/>
    <property type="match status" value="1"/>
</dbReference>
<evidence type="ECO:0000256" key="2">
    <source>
        <dbReference type="ARBA" id="ARBA00022679"/>
    </source>
</evidence>
<dbReference type="PROSITE" id="PS00095">
    <property type="entry name" value="C5_MTASE_2"/>
    <property type="match status" value="1"/>
</dbReference>
<gene>
    <name evidence="9" type="ORF">SAMN05444338_1246</name>
</gene>
<dbReference type="InterPro" id="IPR009061">
    <property type="entry name" value="DNA-bd_dom_put_sf"/>
</dbReference>
<keyword evidence="2 6" id="KW-0808">Transferase</keyword>
<name>A0A1H3GLQ3_9FLAO</name>
<proteinExistence type="inferred from homology"/>
<dbReference type="RefSeq" id="WP_091435257.1">
    <property type="nucleotide sequence ID" value="NZ_FNMV01000024.1"/>
</dbReference>
<dbReference type="EC" id="2.1.1.37" evidence="8"/>
<evidence type="ECO:0000256" key="1">
    <source>
        <dbReference type="ARBA" id="ARBA00022603"/>
    </source>
</evidence>
<evidence type="ECO:0000313" key="10">
    <source>
        <dbReference type="Proteomes" id="UP000198569"/>
    </source>
</evidence>
<dbReference type="OrthoDB" id="32195at2"/>
<dbReference type="EMBL" id="FNMV01000024">
    <property type="protein sequence ID" value="SDY03925.1"/>
    <property type="molecule type" value="Genomic_DNA"/>
</dbReference>
<dbReference type="GO" id="GO:0032259">
    <property type="term" value="P:methylation"/>
    <property type="evidence" value="ECO:0007669"/>
    <property type="project" value="UniProtKB-KW"/>
</dbReference>
<evidence type="ECO:0000256" key="5">
    <source>
        <dbReference type="ARBA" id="ARBA00047422"/>
    </source>
</evidence>
<dbReference type="InterPro" id="IPR029063">
    <property type="entry name" value="SAM-dependent_MTases_sf"/>
</dbReference>
<dbReference type="GO" id="GO:0009307">
    <property type="term" value="P:DNA restriction-modification system"/>
    <property type="evidence" value="ECO:0007669"/>
    <property type="project" value="UniProtKB-KW"/>
</dbReference>
<keyword evidence="4" id="KW-0680">Restriction system</keyword>
<dbReference type="InterPro" id="IPR031303">
    <property type="entry name" value="C5_meth_CS"/>
</dbReference>
<evidence type="ECO:0000256" key="7">
    <source>
        <dbReference type="RuleBase" id="RU000416"/>
    </source>
</evidence>
<keyword evidence="1 6" id="KW-0489">Methyltransferase</keyword>
<dbReference type="CDD" id="cd00315">
    <property type="entry name" value="Cyt_C5_DNA_methylase"/>
    <property type="match status" value="1"/>
</dbReference>
<dbReference type="SUPFAM" id="SSF53335">
    <property type="entry name" value="S-adenosyl-L-methionine-dependent methyltransferases"/>
    <property type="match status" value="1"/>
</dbReference>
<feature type="active site" evidence="6">
    <location>
        <position position="146"/>
    </location>
</feature>
<dbReference type="STRING" id="229203.SAMN05444338_1246"/>
<dbReference type="GO" id="GO:0003677">
    <property type="term" value="F:DNA binding"/>
    <property type="evidence" value="ECO:0007669"/>
    <property type="project" value="TreeGrafter"/>
</dbReference>
<comment type="catalytic activity">
    <reaction evidence="5 8">
        <text>a 2'-deoxycytidine in DNA + S-adenosyl-L-methionine = a 5-methyl-2'-deoxycytidine in DNA + S-adenosyl-L-homocysteine + H(+)</text>
        <dbReference type="Rhea" id="RHEA:13681"/>
        <dbReference type="Rhea" id="RHEA-COMP:11369"/>
        <dbReference type="Rhea" id="RHEA-COMP:11370"/>
        <dbReference type="ChEBI" id="CHEBI:15378"/>
        <dbReference type="ChEBI" id="CHEBI:57856"/>
        <dbReference type="ChEBI" id="CHEBI:59789"/>
        <dbReference type="ChEBI" id="CHEBI:85452"/>
        <dbReference type="ChEBI" id="CHEBI:85454"/>
        <dbReference type="EC" id="2.1.1.37"/>
    </reaction>
</comment>
<dbReference type="PANTHER" id="PTHR10629:SF52">
    <property type="entry name" value="DNA (CYTOSINE-5)-METHYLTRANSFERASE 1"/>
    <property type="match status" value="1"/>
</dbReference>
<dbReference type="GO" id="GO:0044027">
    <property type="term" value="P:negative regulation of gene expression via chromosomal CpG island methylation"/>
    <property type="evidence" value="ECO:0007669"/>
    <property type="project" value="TreeGrafter"/>
</dbReference>
<dbReference type="Pfam" id="PF00145">
    <property type="entry name" value="DNA_methylase"/>
    <property type="match status" value="1"/>
</dbReference>
<evidence type="ECO:0000256" key="8">
    <source>
        <dbReference type="RuleBase" id="RU000417"/>
    </source>
</evidence>
<keyword evidence="3 6" id="KW-0949">S-adenosyl-L-methionine</keyword>
<reference evidence="10" key="1">
    <citation type="submission" date="2016-10" db="EMBL/GenBank/DDBJ databases">
        <authorList>
            <person name="Varghese N."/>
            <person name="Submissions S."/>
        </authorList>
    </citation>
    <scope>NUCLEOTIDE SEQUENCE [LARGE SCALE GENOMIC DNA]</scope>
    <source>
        <strain evidence="10">DSM 15718</strain>
    </source>
</reference>
<evidence type="ECO:0000256" key="6">
    <source>
        <dbReference type="PROSITE-ProRule" id="PRU01016"/>
    </source>
</evidence>
<dbReference type="Gene3D" id="3.90.120.10">
    <property type="entry name" value="DNA Methylase, subunit A, domain 2"/>
    <property type="match status" value="1"/>
</dbReference>
<dbReference type="PRINTS" id="PR00105">
    <property type="entry name" value="C5METTRFRASE"/>
</dbReference>
<dbReference type="PANTHER" id="PTHR10629">
    <property type="entry name" value="CYTOSINE-SPECIFIC METHYLTRANSFERASE"/>
    <property type="match status" value="1"/>
</dbReference>
<dbReference type="NCBIfam" id="TIGR00675">
    <property type="entry name" value="dcm"/>
    <property type="match status" value="1"/>
</dbReference>
<dbReference type="AlphaFoldDB" id="A0A1H3GLQ3"/>
<accession>A0A1H3GLQ3</accession>
<dbReference type="InterPro" id="IPR001525">
    <property type="entry name" value="C5_MeTfrase"/>
</dbReference>
<dbReference type="InterPro" id="IPR018117">
    <property type="entry name" value="C5_DNA_meth_AS"/>
</dbReference>
<evidence type="ECO:0000256" key="4">
    <source>
        <dbReference type="ARBA" id="ARBA00022747"/>
    </source>
</evidence>
<evidence type="ECO:0000256" key="3">
    <source>
        <dbReference type="ARBA" id="ARBA00022691"/>
    </source>
</evidence>
<dbReference type="PROSITE" id="PS00094">
    <property type="entry name" value="C5_MTASE_1"/>
    <property type="match status" value="1"/>
</dbReference>
<evidence type="ECO:0000313" key="9">
    <source>
        <dbReference type="EMBL" id="SDY03925.1"/>
    </source>
</evidence>